<comment type="caution">
    <text evidence="1">The sequence shown here is derived from an EMBL/GenBank/DDBJ whole genome shotgun (WGS) entry which is preliminary data.</text>
</comment>
<evidence type="ECO:0000313" key="2">
    <source>
        <dbReference type="Proteomes" id="UP001224682"/>
    </source>
</evidence>
<dbReference type="Proteomes" id="UP001224682">
    <property type="component" value="Unassembled WGS sequence"/>
</dbReference>
<dbReference type="InterPro" id="IPR032427">
    <property type="entry name" value="P22_portal"/>
</dbReference>
<accession>A0ABU0BD91</accession>
<reference evidence="1 2" key="1">
    <citation type="submission" date="2023-07" db="EMBL/GenBank/DDBJ databases">
        <title>Genomic Encyclopedia of Type Strains, Phase IV (KMG-IV): sequencing the most valuable type-strain genomes for metagenomic binning, comparative biology and taxonomic classification.</title>
        <authorList>
            <person name="Goeker M."/>
        </authorList>
    </citation>
    <scope>NUCLEOTIDE SEQUENCE [LARGE SCALE GENOMIC DNA]</scope>
    <source>
        <strain evidence="1 2">DSM 2457</strain>
    </source>
</reference>
<gene>
    <name evidence="1" type="ORF">J2S75_002843</name>
</gene>
<dbReference type="RefSeq" id="WP_307020510.1">
    <property type="nucleotide sequence ID" value="NZ_JAUSUI010000005.1"/>
</dbReference>
<evidence type="ECO:0008006" key="3">
    <source>
        <dbReference type="Google" id="ProtNLM"/>
    </source>
</evidence>
<name>A0ABU0BD91_9HYPH</name>
<protein>
    <recommendedName>
        <fullName evidence="3">Portal protein</fullName>
    </recommendedName>
</protein>
<sequence length="604" mass="68065">MDDAHYHSFLIDRFLDAEDGSDYSRTRAQTYVDYYDGKQWTAEEIKELRKRGQPPIMWNLTRQKIDYLQGMERTQRTKPRALPRTPQHEQDSYAATDALQYVCEDQKYDDLRSRAWGDMLKAGWCGMEITVEARAPDPMASTMLTPMGPAVTIKVRRCAWDRMFWDPFSSEDDFSDAAYLGVIVWMDRNEAIRQFGEEAGQVFDETVTLGESGGTYDDKPKAQSWVSGAGTRRRVRIVQMYHIGDDGEWDVAYFTKGGILMSGPSPWIDEDGKREHPYCWRTAYVDRDNNRYGPIRDMIDLQDEVNKRRSKALHLFTARQTFGNQKFKANANENKKQLAKPDGHVELQGEAQFGRDFGIIPTNDQAAGHFELLAQATAAFETVGPNAAMQGKKDATESGRAILAQQQGGAIQMGTLSDALRQMDFAAYRKIWNRIRQYWDAPMWVRVTDDEQNVRFVGINGAVTVDPQTGQQMQGPPIAQLDVDIIIDDAPVAGAMLDEQFNMLVNLKNMDANGEIPFKSIIQAAPNLRNKQQILRGIEEREQAPPNPLAVAGAEAEVADKQASAAQKQSAAVKNIADAERTRASIPLDYAAQLAQPPQEQRAY</sequence>
<dbReference type="Pfam" id="PF16510">
    <property type="entry name" value="P22_portal"/>
    <property type="match status" value="1"/>
</dbReference>
<evidence type="ECO:0000313" key="1">
    <source>
        <dbReference type="EMBL" id="MDQ0303809.1"/>
    </source>
</evidence>
<organism evidence="1 2">
    <name type="scientific">Ancylobacter polymorphus</name>
    <dbReference type="NCBI Taxonomy" id="223390"/>
    <lineage>
        <taxon>Bacteria</taxon>
        <taxon>Pseudomonadati</taxon>
        <taxon>Pseudomonadota</taxon>
        <taxon>Alphaproteobacteria</taxon>
        <taxon>Hyphomicrobiales</taxon>
        <taxon>Xanthobacteraceae</taxon>
        <taxon>Ancylobacter</taxon>
    </lineage>
</organism>
<keyword evidence="2" id="KW-1185">Reference proteome</keyword>
<dbReference type="EMBL" id="JAUSUI010000005">
    <property type="protein sequence ID" value="MDQ0303809.1"/>
    <property type="molecule type" value="Genomic_DNA"/>
</dbReference>
<proteinExistence type="predicted"/>